<protein>
    <submittedName>
        <fullName evidence="2">8211_t:CDS:1</fullName>
    </submittedName>
</protein>
<dbReference type="EMBL" id="CAJVPJ010000256">
    <property type="protein sequence ID" value="CAG8502370.1"/>
    <property type="molecule type" value="Genomic_DNA"/>
</dbReference>
<name>A0A9N8ZNJ1_9GLOM</name>
<feature type="compositionally biased region" description="Low complexity" evidence="1">
    <location>
        <begin position="126"/>
        <end position="139"/>
    </location>
</feature>
<gene>
    <name evidence="2" type="ORF">POCULU_LOCUS2639</name>
</gene>
<reference evidence="2" key="1">
    <citation type="submission" date="2021-06" db="EMBL/GenBank/DDBJ databases">
        <authorList>
            <person name="Kallberg Y."/>
            <person name="Tangrot J."/>
            <person name="Rosling A."/>
        </authorList>
    </citation>
    <scope>NUCLEOTIDE SEQUENCE</scope>
    <source>
        <strain evidence="2">IA702</strain>
    </source>
</reference>
<dbReference type="Proteomes" id="UP000789572">
    <property type="component" value="Unassembled WGS sequence"/>
</dbReference>
<accession>A0A9N8ZNJ1</accession>
<proteinExistence type="predicted"/>
<organism evidence="2 3">
    <name type="scientific">Paraglomus occultum</name>
    <dbReference type="NCBI Taxonomy" id="144539"/>
    <lineage>
        <taxon>Eukaryota</taxon>
        <taxon>Fungi</taxon>
        <taxon>Fungi incertae sedis</taxon>
        <taxon>Mucoromycota</taxon>
        <taxon>Glomeromycotina</taxon>
        <taxon>Glomeromycetes</taxon>
        <taxon>Paraglomerales</taxon>
        <taxon>Paraglomeraceae</taxon>
        <taxon>Paraglomus</taxon>
    </lineage>
</organism>
<evidence type="ECO:0000256" key="1">
    <source>
        <dbReference type="SAM" id="MobiDB-lite"/>
    </source>
</evidence>
<keyword evidence="3" id="KW-1185">Reference proteome</keyword>
<feature type="region of interest" description="Disordered" evidence="1">
    <location>
        <begin position="125"/>
        <end position="172"/>
    </location>
</feature>
<dbReference type="AlphaFoldDB" id="A0A9N8ZNJ1"/>
<evidence type="ECO:0000313" key="2">
    <source>
        <dbReference type="EMBL" id="CAG8502370.1"/>
    </source>
</evidence>
<comment type="caution">
    <text evidence="2">The sequence shown here is derived from an EMBL/GenBank/DDBJ whole genome shotgun (WGS) entry which is preliminary data.</text>
</comment>
<evidence type="ECO:0000313" key="3">
    <source>
        <dbReference type="Proteomes" id="UP000789572"/>
    </source>
</evidence>
<sequence>MGTLADICISDYASWSCNEVVPLDDSWSIYSKKSYSVIEVNISYVTIKRPHCRTEKEVVAAATDGGTTSNRNAHRVVLCDEKDMVLQLLKKEGVGAEDHLVIRKLHTDGQYHIHALLVSAREIDMSDQQSAPHHPPSSSRPDEKARIHSHGQVEGSVATRDHEWLQPAATQI</sequence>